<evidence type="ECO:0000256" key="2">
    <source>
        <dbReference type="ARBA" id="ARBA00022574"/>
    </source>
</evidence>
<evidence type="ECO:0000256" key="1">
    <source>
        <dbReference type="ARBA" id="ARBA00004123"/>
    </source>
</evidence>
<comment type="subcellular location">
    <subcellularLocation>
        <location evidence="1">Nucleus</location>
    </subcellularLocation>
</comment>
<proteinExistence type="predicted"/>
<accession>A0A392QCD9</accession>
<dbReference type="AlphaFoldDB" id="A0A392QCD9"/>
<evidence type="ECO:0000313" key="6">
    <source>
        <dbReference type="Proteomes" id="UP000265520"/>
    </source>
</evidence>
<evidence type="ECO:0000313" key="5">
    <source>
        <dbReference type="EMBL" id="MCI21814.1"/>
    </source>
</evidence>
<evidence type="ECO:0000259" key="4">
    <source>
        <dbReference type="Pfam" id="PF08154"/>
    </source>
</evidence>
<dbReference type="Pfam" id="PF08154">
    <property type="entry name" value="NLE"/>
    <property type="match status" value="1"/>
</dbReference>
<comment type="caution">
    <text evidence="5">The sequence shown here is derived from an EMBL/GenBank/DDBJ whole genome shotgun (WGS) entry which is preliminary data.</text>
</comment>
<name>A0A392QCD9_9FABA</name>
<keyword evidence="6" id="KW-1185">Reference proteome</keyword>
<evidence type="ECO:0000256" key="3">
    <source>
        <dbReference type="ARBA" id="ARBA00022737"/>
    </source>
</evidence>
<protein>
    <submittedName>
        <fullName evidence="5">Notchless-like protein</fullName>
    </submittedName>
</protein>
<dbReference type="EMBL" id="LXQA010126944">
    <property type="protein sequence ID" value="MCI21814.1"/>
    <property type="molecule type" value="Genomic_DNA"/>
</dbReference>
<dbReference type="Proteomes" id="UP000265520">
    <property type="component" value="Unassembled WGS sequence"/>
</dbReference>
<keyword evidence="2" id="KW-0853">WD repeat</keyword>
<keyword evidence="3" id="KW-0677">Repeat</keyword>
<feature type="domain" description="NLE" evidence="4">
    <location>
        <begin position="18"/>
        <end position="54"/>
    </location>
</feature>
<dbReference type="GO" id="GO:0005634">
    <property type="term" value="C:nucleus"/>
    <property type="evidence" value="ECO:0007669"/>
    <property type="project" value="UniProtKB-SubCell"/>
</dbReference>
<sequence>MEIDTETAVEKRVIINNVMCLLTDPDGAPLGAPMYLPQNIGPQQLQLIVNQLLHNVTIITLLLSSIV</sequence>
<reference evidence="5 6" key="1">
    <citation type="journal article" date="2018" name="Front. Plant Sci.">
        <title>Red Clover (Trifolium pratense) and Zigzag Clover (T. medium) - A Picture of Genomic Similarities and Differences.</title>
        <authorList>
            <person name="Dluhosova J."/>
            <person name="Istvanek J."/>
            <person name="Nedelnik J."/>
            <person name="Repkova J."/>
        </authorList>
    </citation>
    <scope>NUCLEOTIDE SEQUENCE [LARGE SCALE GENOMIC DNA]</scope>
    <source>
        <strain evidence="6">cv. 10/8</strain>
        <tissue evidence="5">Leaf</tissue>
    </source>
</reference>
<dbReference type="InterPro" id="IPR012972">
    <property type="entry name" value="NLE"/>
</dbReference>
<organism evidence="5 6">
    <name type="scientific">Trifolium medium</name>
    <dbReference type="NCBI Taxonomy" id="97028"/>
    <lineage>
        <taxon>Eukaryota</taxon>
        <taxon>Viridiplantae</taxon>
        <taxon>Streptophyta</taxon>
        <taxon>Embryophyta</taxon>
        <taxon>Tracheophyta</taxon>
        <taxon>Spermatophyta</taxon>
        <taxon>Magnoliopsida</taxon>
        <taxon>eudicotyledons</taxon>
        <taxon>Gunneridae</taxon>
        <taxon>Pentapetalae</taxon>
        <taxon>rosids</taxon>
        <taxon>fabids</taxon>
        <taxon>Fabales</taxon>
        <taxon>Fabaceae</taxon>
        <taxon>Papilionoideae</taxon>
        <taxon>50 kb inversion clade</taxon>
        <taxon>NPAAA clade</taxon>
        <taxon>Hologalegina</taxon>
        <taxon>IRL clade</taxon>
        <taxon>Trifolieae</taxon>
        <taxon>Trifolium</taxon>
    </lineage>
</organism>